<keyword evidence="2" id="KW-0238">DNA-binding</keyword>
<protein>
    <submittedName>
        <fullName evidence="5">LacI family transcriptional regulator</fullName>
    </submittedName>
</protein>
<dbReference type="EMBL" id="QXIS01000034">
    <property type="protein sequence ID" value="RIE05589.1"/>
    <property type="molecule type" value="Genomic_DNA"/>
</dbReference>
<dbReference type="InterPro" id="IPR046335">
    <property type="entry name" value="LacI/GalR-like_sensor"/>
</dbReference>
<comment type="caution">
    <text evidence="5">The sequence shown here is derived from an EMBL/GenBank/DDBJ whole genome shotgun (WGS) entry which is preliminary data.</text>
</comment>
<dbReference type="Proteomes" id="UP000266328">
    <property type="component" value="Unassembled WGS sequence"/>
</dbReference>
<organism evidence="5 6">
    <name type="scientific">Candidatus Cryosericum terrychapinii</name>
    <dbReference type="NCBI Taxonomy" id="2290919"/>
    <lineage>
        <taxon>Bacteria</taxon>
        <taxon>Pseudomonadati</taxon>
        <taxon>Caldisericota/Cryosericota group</taxon>
        <taxon>Candidatus Cryosericota</taxon>
        <taxon>Candidatus Cryosericia</taxon>
        <taxon>Candidatus Cryosericales</taxon>
        <taxon>Candidatus Cryosericaceae</taxon>
        <taxon>Candidatus Cryosericum</taxon>
    </lineage>
</organism>
<evidence type="ECO:0000256" key="3">
    <source>
        <dbReference type="ARBA" id="ARBA00023163"/>
    </source>
</evidence>
<dbReference type="SUPFAM" id="SSF53822">
    <property type="entry name" value="Periplasmic binding protein-like I"/>
    <property type="match status" value="1"/>
</dbReference>
<gene>
    <name evidence="5" type="ORF">SMC7_06535</name>
</gene>
<sequence>MREIARKLGISTSTVSRAFSKPEMVRPELCERILEMARELDYKPNPIARAMVLGQSDLIGLVVPDITNPFFPAIVRGVEDEARKHGLNLIVCNSDGHVAKEKQYLHSLHDLTVAGVIVASASRRDAYVAELAAGIPVVVMDRRLSGSLVSQVNADNYSGSKAVVDHLAGLGHRKLLYLSGPPRISTTEDRLRGFRDQCRLHNIDFNVVRAGFGIDDGYEAMKQVESKMDGTTGVVCANDLCAFGVLARLAEVGIPVPGRISVTGFDDIAFARIFSPSLTTVRQPTYEMGRRAVKAILDMRRGHAPRQPVVLPTELVVRDSTALRNISAEHSSATTL</sequence>
<dbReference type="Pfam" id="PF00356">
    <property type="entry name" value="LacI"/>
    <property type="match status" value="1"/>
</dbReference>
<evidence type="ECO:0000256" key="2">
    <source>
        <dbReference type="ARBA" id="ARBA00023125"/>
    </source>
</evidence>
<dbReference type="GO" id="GO:0003700">
    <property type="term" value="F:DNA-binding transcription factor activity"/>
    <property type="evidence" value="ECO:0007669"/>
    <property type="project" value="TreeGrafter"/>
</dbReference>
<proteinExistence type="predicted"/>
<evidence type="ECO:0000313" key="6">
    <source>
        <dbReference type="Proteomes" id="UP000266328"/>
    </source>
</evidence>
<dbReference type="CDD" id="cd06267">
    <property type="entry name" value="PBP1_LacI_sugar_binding-like"/>
    <property type="match status" value="1"/>
</dbReference>
<evidence type="ECO:0000256" key="1">
    <source>
        <dbReference type="ARBA" id="ARBA00023015"/>
    </source>
</evidence>
<dbReference type="RefSeq" id="WP_119089548.1">
    <property type="nucleotide sequence ID" value="NZ_QXIS01000034.1"/>
</dbReference>
<dbReference type="SMART" id="SM00354">
    <property type="entry name" value="HTH_LACI"/>
    <property type="match status" value="1"/>
</dbReference>
<dbReference type="InterPro" id="IPR000843">
    <property type="entry name" value="HTH_LacI"/>
</dbReference>
<dbReference type="Gene3D" id="3.40.50.2300">
    <property type="match status" value="2"/>
</dbReference>
<keyword evidence="3" id="KW-0804">Transcription</keyword>
<dbReference type="OrthoDB" id="6619319at2"/>
<dbReference type="GO" id="GO:0000976">
    <property type="term" value="F:transcription cis-regulatory region binding"/>
    <property type="evidence" value="ECO:0007669"/>
    <property type="project" value="TreeGrafter"/>
</dbReference>
<accession>A0A398CW92</accession>
<dbReference type="AlphaFoldDB" id="A0A398CW92"/>
<evidence type="ECO:0000259" key="4">
    <source>
        <dbReference type="PROSITE" id="PS50932"/>
    </source>
</evidence>
<dbReference type="InterPro" id="IPR028082">
    <property type="entry name" value="Peripla_BP_I"/>
</dbReference>
<evidence type="ECO:0000313" key="5">
    <source>
        <dbReference type="EMBL" id="RIE05589.1"/>
    </source>
</evidence>
<dbReference type="Pfam" id="PF13377">
    <property type="entry name" value="Peripla_BP_3"/>
    <property type="match status" value="1"/>
</dbReference>
<dbReference type="Gene3D" id="1.10.260.40">
    <property type="entry name" value="lambda repressor-like DNA-binding domains"/>
    <property type="match status" value="1"/>
</dbReference>
<dbReference type="PROSITE" id="PS50932">
    <property type="entry name" value="HTH_LACI_2"/>
    <property type="match status" value="1"/>
</dbReference>
<reference evidence="5 6" key="1">
    <citation type="submission" date="2018-09" db="EMBL/GenBank/DDBJ databases">
        <title>Discovery and Ecogenomic Context for Candidatus Cryosericales, a Global Caldiserica Order Active in Thawing Permafrost.</title>
        <authorList>
            <person name="Martinez M.A."/>
            <person name="Woodcroft B.J."/>
            <person name="Ignacio Espinoza J.C."/>
            <person name="Zayed A."/>
            <person name="Singleton C.M."/>
            <person name="Boyd J."/>
            <person name="Li Y.-F."/>
            <person name="Purvine S."/>
            <person name="Maughan H."/>
            <person name="Hodgkins S.B."/>
            <person name="Anderson D."/>
            <person name="Sederholm M."/>
            <person name="Temperton B."/>
            <person name="Saleska S.R."/>
            <person name="Tyson G.W."/>
            <person name="Rich V.I."/>
        </authorList>
    </citation>
    <scope>NUCLEOTIDE SEQUENCE [LARGE SCALE GENOMIC DNA]</scope>
    <source>
        <strain evidence="5 6">SMC7</strain>
    </source>
</reference>
<name>A0A398CW92_9BACT</name>
<dbReference type="SUPFAM" id="SSF47413">
    <property type="entry name" value="lambda repressor-like DNA-binding domains"/>
    <property type="match status" value="1"/>
</dbReference>
<dbReference type="PANTHER" id="PTHR30146">
    <property type="entry name" value="LACI-RELATED TRANSCRIPTIONAL REPRESSOR"/>
    <property type="match status" value="1"/>
</dbReference>
<dbReference type="PANTHER" id="PTHR30146:SF109">
    <property type="entry name" value="HTH-TYPE TRANSCRIPTIONAL REGULATOR GALS"/>
    <property type="match status" value="1"/>
</dbReference>
<feature type="domain" description="HTH lacI-type" evidence="4">
    <location>
        <begin position="1"/>
        <end position="53"/>
    </location>
</feature>
<keyword evidence="6" id="KW-1185">Reference proteome</keyword>
<keyword evidence="1" id="KW-0805">Transcription regulation</keyword>
<dbReference type="InterPro" id="IPR010982">
    <property type="entry name" value="Lambda_DNA-bd_dom_sf"/>
</dbReference>
<dbReference type="CDD" id="cd01392">
    <property type="entry name" value="HTH_LacI"/>
    <property type="match status" value="1"/>
</dbReference>